<evidence type="ECO:0000313" key="2">
    <source>
        <dbReference type="EMBL" id="MBO2449811.1"/>
    </source>
</evidence>
<feature type="region of interest" description="Disordered" evidence="1">
    <location>
        <begin position="55"/>
        <end position="89"/>
    </location>
</feature>
<reference evidence="2" key="1">
    <citation type="submission" date="2021-03" db="EMBL/GenBank/DDBJ databases">
        <authorList>
            <person name="Kanchanasin P."/>
            <person name="Saeng-In P."/>
            <person name="Phongsopitanun W."/>
            <person name="Yuki M."/>
            <person name="Kudo T."/>
            <person name="Ohkuma M."/>
            <person name="Tanasupawat S."/>
        </authorList>
    </citation>
    <scope>NUCLEOTIDE SEQUENCE</scope>
    <source>
        <strain evidence="2">GKU 128</strain>
    </source>
</reference>
<organism evidence="2 3">
    <name type="scientific">Actinomadura barringtoniae</name>
    <dbReference type="NCBI Taxonomy" id="1427535"/>
    <lineage>
        <taxon>Bacteria</taxon>
        <taxon>Bacillati</taxon>
        <taxon>Actinomycetota</taxon>
        <taxon>Actinomycetes</taxon>
        <taxon>Streptosporangiales</taxon>
        <taxon>Thermomonosporaceae</taxon>
        <taxon>Actinomadura</taxon>
    </lineage>
</organism>
<evidence type="ECO:0000256" key="1">
    <source>
        <dbReference type="SAM" id="MobiDB-lite"/>
    </source>
</evidence>
<dbReference type="AlphaFoldDB" id="A0A939T2K8"/>
<accession>A0A939T2K8</accession>
<proteinExistence type="predicted"/>
<dbReference type="Proteomes" id="UP000669179">
    <property type="component" value="Unassembled WGS sequence"/>
</dbReference>
<evidence type="ECO:0000313" key="3">
    <source>
        <dbReference type="Proteomes" id="UP000669179"/>
    </source>
</evidence>
<gene>
    <name evidence="2" type="ORF">J4573_22105</name>
</gene>
<protein>
    <submittedName>
        <fullName evidence="2">Uncharacterized protein</fullName>
    </submittedName>
</protein>
<comment type="caution">
    <text evidence="2">The sequence shown here is derived from an EMBL/GenBank/DDBJ whole genome shotgun (WGS) entry which is preliminary data.</text>
</comment>
<dbReference type="RefSeq" id="WP_208257708.1">
    <property type="nucleotide sequence ID" value="NZ_JAGEOJ010000009.1"/>
</dbReference>
<sequence>MGTQVRRGRASGPAEWFLVFLQARDAPPRARAGSAVGPAEWLLVFLDAAKAGDRDHGLLGPRAVPSPQDQPGRSAAPSVPARRASAVGA</sequence>
<dbReference type="EMBL" id="JAGEOJ010000009">
    <property type="protein sequence ID" value="MBO2449811.1"/>
    <property type="molecule type" value="Genomic_DNA"/>
</dbReference>
<name>A0A939T2K8_9ACTN</name>
<feature type="compositionally biased region" description="Low complexity" evidence="1">
    <location>
        <begin position="73"/>
        <end position="89"/>
    </location>
</feature>
<keyword evidence="3" id="KW-1185">Reference proteome</keyword>